<reference evidence="3" key="1">
    <citation type="journal article" date="2019" name="Int. J. Syst. Evol. Microbiol.">
        <title>The Global Catalogue of Microorganisms (GCM) 10K type strain sequencing project: providing services to taxonomists for standard genome sequencing and annotation.</title>
        <authorList>
            <consortium name="The Broad Institute Genomics Platform"/>
            <consortium name="The Broad Institute Genome Sequencing Center for Infectious Disease"/>
            <person name="Wu L."/>
            <person name="Ma J."/>
        </authorList>
    </citation>
    <scope>NUCLEOTIDE SEQUENCE [LARGE SCALE GENOMIC DNA]</scope>
    <source>
        <strain evidence="3">KCTC 42903</strain>
    </source>
</reference>
<evidence type="ECO:0000256" key="1">
    <source>
        <dbReference type="SAM" id="MobiDB-lite"/>
    </source>
</evidence>
<name>A0ABW5JRQ5_9FLAO</name>
<comment type="caution">
    <text evidence="2">The sequence shown here is derived from an EMBL/GenBank/DDBJ whole genome shotgun (WGS) entry which is preliminary data.</text>
</comment>
<dbReference type="SUPFAM" id="SSF48452">
    <property type="entry name" value="TPR-like"/>
    <property type="match status" value="1"/>
</dbReference>
<keyword evidence="3" id="KW-1185">Reference proteome</keyword>
<evidence type="ECO:0000313" key="3">
    <source>
        <dbReference type="Proteomes" id="UP001597441"/>
    </source>
</evidence>
<accession>A0ABW5JRQ5</accession>
<proteinExistence type="predicted"/>
<dbReference type="Proteomes" id="UP001597441">
    <property type="component" value="Unassembled WGS sequence"/>
</dbReference>
<dbReference type="InterPro" id="IPR011990">
    <property type="entry name" value="TPR-like_helical_dom_sf"/>
</dbReference>
<evidence type="ECO:0000313" key="2">
    <source>
        <dbReference type="EMBL" id="MFD2534757.1"/>
    </source>
</evidence>
<protein>
    <submittedName>
        <fullName evidence="2">SusD/RagB family nutrient-binding outer membrane lipoprotein</fullName>
    </submittedName>
</protein>
<dbReference type="EMBL" id="JBHULK010000002">
    <property type="protein sequence ID" value="MFD2534757.1"/>
    <property type="molecule type" value="Genomic_DNA"/>
</dbReference>
<keyword evidence="2" id="KW-0449">Lipoprotein</keyword>
<dbReference type="InterPro" id="IPR024302">
    <property type="entry name" value="SusD-like"/>
</dbReference>
<sequence>MKNIKYILSILTVSLFLNSCTEDFDSINTDKKNLLTSEIATADVALIAKGSFYGATYVGAPSNPGRNAGPFQLIHSLFPDVYSNYFATTAANFGSDQFELVGRWLNGGYNYNYYNVAPELKFALDYSAENNLEVENAMMKVWKVYFYHRITDLWGPIPYSQFGKQESGPIAFDSQQEIYNDFFKLLDESVAVLKANSGSSSFFGVPSADVIYGGSTDKWLKMANSLRLRLAIRVKYADAALSKNEAEKAVSDGVIESNSDNAAIHSDGPNFINPYNVITGWGEFRMSADMESILKGYQDPRAAQYFSEAVTPDPTDDPAGVTFNFEGMRNGQTKSQKQGTSFNTIASDMAAPYTERGAIGPDMPVIRAAEVYFLRAEGALEGWAMGGTAQELYESGITASHLEYGLDGNDLSGNDYVSSANVPAALDASTPAVSTVPIAFDTAGTKERQLEQIITQKWIALYPNSEDAYADRRRTGYPTLYDRLNSLNPNIGVNEIPRRMPWVSSEYDNNGEAVQSALGLPEMSGGDNGTTKVWWDKK</sequence>
<organism evidence="2 3">
    <name type="scientific">Gelatiniphilus marinus</name>
    <dbReference type="NCBI Taxonomy" id="1759464"/>
    <lineage>
        <taxon>Bacteria</taxon>
        <taxon>Pseudomonadati</taxon>
        <taxon>Bacteroidota</taxon>
        <taxon>Flavobacteriia</taxon>
        <taxon>Flavobacteriales</taxon>
        <taxon>Flavobacteriaceae</taxon>
        <taxon>Gelatiniphilus</taxon>
    </lineage>
</organism>
<feature type="region of interest" description="Disordered" evidence="1">
    <location>
        <begin position="517"/>
        <end position="538"/>
    </location>
</feature>
<dbReference type="RefSeq" id="WP_388015933.1">
    <property type="nucleotide sequence ID" value="NZ_JBHUDT010000002.1"/>
</dbReference>
<gene>
    <name evidence="2" type="ORF">ACFSQS_06535</name>
</gene>
<dbReference type="Pfam" id="PF12741">
    <property type="entry name" value="SusD-like"/>
    <property type="match status" value="1"/>
</dbReference>
<dbReference type="Gene3D" id="1.25.40.390">
    <property type="match status" value="1"/>
</dbReference>